<dbReference type="InterPro" id="IPR016142">
    <property type="entry name" value="Citrate_synth-like_lrg_a-sub"/>
</dbReference>
<comment type="similarity">
    <text evidence="1 3">Belongs to the citrate synthase family.</text>
</comment>
<evidence type="ECO:0000313" key="4">
    <source>
        <dbReference type="EMBL" id="KAK2602139.1"/>
    </source>
</evidence>
<dbReference type="InterPro" id="IPR036969">
    <property type="entry name" value="Citrate_synthase_sf"/>
</dbReference>
<dbReference type="PRINTS" id="PR00143">
    <property type="entry name" value="CITRTSNTHASE"/>
</dbReference>
<dbReference type="Gene3D" id="1.10.580.10">
    <property type="entry name" value="Citrate Synthase, domain 1"/>
    <property type="match status" value="1"/>
</dbReference>
<dbReference type="SUPFAM" id="SSF48256">
    <property type="entry name" value="Citrate synthase"/>
    <property type="match status" value="1"/>
</dbReference>
<evidence type="ECO:0000313" key="5">
    <source>
        <dbReference type="Proteomes" id="UP001265746"/>
    </source>
</evidence>
<dbReference type="Pfam" id="PF00285">
    <property type="entry name" value="Citrate_synt"/>
    <property type="match status" value="1"/>
</dbReference>
<proteinExistence type="inferred from homology"/>
<name>A0AAD9S8B6_PHOAM</name>
<reference evidence="4" key="1">
    <citation type="submission" date="2023-06" db="EMBL/GenBank/DDBJ databases">
        <authorList>
            <person name="Noh H."/>
        </authorList>
    </citation>
    <scope>NUCLEOTIDE SEQUENCE</scope>
    <source>
        <strain evidence="4">DUCC20226</strain>
    </source>
</reference>
<keyword evidence="5" id="KW-1185">Reference proteome</keyword>
<dbReference type="GO" id="GO:0005975">
    <property type="term" value="P:carbohydrate metabolic process"/>
    <property type="evidence" value="ECO:0007669"/>
    <property type="project" value="TreeGrafter"/>
</dbReference>
<dbReference type="InterPro" id="IPR002020">
    <property type="entry name" value="Citrate_synthase"/>
</dbReference>
<dbReference type="Gene3D" id="1.10.230.10">
    <property type="entry name" value="Cytochrome P450-Terp, domain 2"/>
    <property type="match status" value="1"/>
</dbReference>
<dbReference type="Proteomes" id="UP001265746">
    <property type="component" value="Unassembled WGS sequence"/>
</dbReference>
<dbReference type="GO" id="GO:0005759">
    <property type="term" value="C:mitochondrial matrix"/>
    <property type="evidence" value="ECO:0007669"/>
    <property type="project" value="TreeGrafter"/>
</dbReference>
<dbReference type="InterPro" id="IPR016143">
    <property type="entry name" value="Citrate_synth-like_sm_a-sub"/>
</dbReference>
<evidence type="ECO:0000256" key="3">
    <source>
        <dbReference type="RuleBase" id="RU000441"/>
    </source>
</evidence>
<keyword evidence="2 3" id="KW-0808">Transferase</keyword>
<dbReference type="GO" id="GO:0006099">
    <property type="term" value="P:tricarboxylic acid cycle"/>
    <property type="evidence" value="ECO:0007669"/>
    <property type="project" value="TreeGrafter"/>
</dbReference>
<dbReference type="EMBL" id="JAUJFL010000005">
    <property type="protein sequence ID" value="KAK2602139.1"/>
    <property type="molecule type" value="Genomic_DNA"/>
</dbReference>
<organism evidence="4 5">
    <name type="scientific">Phomopsis amygdali</name>
    <name type="common">Fusicoccum amygdali</name>
    <dbReference type="NCBI Taxonomy" id="1214568"/>
    <lineage>
        <taxon>Eukaryota</taxon>
        <taxon>Fungi</taxon>
        <taxon>Dikarya</taxon>
        <taxon>Ascomycota</taxon>
        <taxon>Pezizomycotina</taxon>
        <taxon>Sordariomycetes</taxon>
        <taxon>Sordariomycetidae</taxon>
        <taxon>Diaporthales</taxon>
        <taxon>Diaporthaceae</taxon>
        <taxon>Diaporthe</taxon>
    </lineage>
</organism>
<sequence>MLSERNTIKMSGSESKLPKRMIDEYLDIVDSRTGKKYTVPINNNSVAATDFSVIIASNDPGSPTPSGDTGLRIFDQGFKNTACVKSSITYVDGIRGRIYYRGNSILELFDNNDYEEVLHLLIWGHLPSPDEKASLRQALSAAMGAPKSVVDAIQAFPRDSMTSPMIIAGLAAYAALDEGSFKTHNSSAAYYLGNLKAVDAAIIRSLSALATTVALVYCHKRNRDFTKPQKDGSFIGNLLLMMGVSDEHTERCLQSLWVLYADHEMTNSTSAFLHSASNLTDPVSCMIAGVVSAYGPLHGGKVKRDLRQQHLKRDIDCAIDLAYQDYRRIGSTENVPAFIASVKDHKQRLFGYGHRVYKTVDPRSSAILGMLHKTIEETHQQESPFLQIALEIDRVANSDSYFVSRKIKANADLFGSLLYTALGFETDIIIALACVSRIGGAMAHWREAMQQTPVLWRPQQLYVGPLPDVRE</sequence>
<evidence type="ECO:0000256" key="1">
    <source>
        <dbReference type="ARBA" id="ARBA00010566"/>
    </source>
</evidence>
<comment type="caution">
    <text evidence="4">The sequence shown here is derived from an EMBL/GenBank/DDBJ whole genome shotgun (WGS) entry which is preliminary data.</text>
</comment>
<evidence type="ECO:0000256" key="2">
    <source>
        <dbReference type="ARBA" id="ARBA00022679"/>
    </source>
</evidence>
<dbReference type="PANTHER" id="PTHR11739:SF4">
    <property type="entry name" value="CITRATE SYNTHASE, PEROXISOMAL"/>
    <property type="match status" value="1"/>
</dbReference>
<dbReference type="PANTHER" id="PTHR11739">
    <property type="entry name" value="CITRATE SYNTHASE"/>
    <property type="match status" value="1"/>
</dbReference>
<accession>A0AAD9S8B6</accession>
<protein>
    <recommendedName>
        <fullName evidence="3">Citrate synthase</fullName>
    </recommendedName>
</protein>
<dbReference type="GO" id="GO:0046912">
    <property type="term" value="F:acyltransferase activity, acyl groups converted into alkyl on transfer"/>
    <property type="evidence" value="ECO:0007669"/>
    <property type="project" value="InterPro"/>
</dbReference>
<dbReference type="PROSITE" id="PS00480">
    <property type="entry name" value="CITRATE_SYNTHASE"/>
    <property type="match status" value="1"/>
</dbReference>
<dbReference type="AlphaFoldDB" id="A0AAD9S8B6"/>
<gene>
    <name evidence="4" type="ORF">N8I77_008696</name>
</gene>
<dbReference type="InterPro" id="IPR019810">
    <property type="entry name" value="Citrate_synthase_AS"/>
</dbReference>